<dbReference type="NCBIfam" id="NF033565">
    <property type="entry name" value="trans_MerF"/>
    <property type="match status" value="1"/>
</dbReference>
<dbReference type="STRING" id="314260.PB2503_12399"/>
<dbReference type="Pfam" id="PF11431">
    <property type="entry name" value="Transport_MerF"/>
    <property type="match status" value="1"/>
</dbReference>
<proteinExistence type="predicted"/>
<dbReference type="EMBL" id="CP002156">
    <property type="protein sequence ID" value="ADM10522.1"/>
    <property type="molecule type" value="Genomic_DNA"/>
</dbReference>
<evidence type="ECO:0000313" key="2">
    <source>
        <dbReference type="EMBL" id="ADM10522.1"/>
    </source>
</evidence>
<evidence type="ECO:0000256" key="1">
    <source>
        <dbReference type="SAM" id="Phobius"/>
    </source>
</evidence>
<dbReference type="KEGG" id="pbr:PB2503_12399"/>
<evidence type="ECO:0008006" key="4">
    <source>
        <dbReference type="Google" id="ProtNLM"/>
    </source>
</evidence>
<organism evidence="2 3">
    <name type="scientific">Parvularcula bermudensis (strain ATCC BAA-594 / HTCC2503 / KCTC 12087)</name>
    <dbReference type="NCBI Taxonomy" id="314260"/>
    <lineage>
        <taxon>Bacteria</taxon>
        <taxon>Pseudomonadati</taxon>
        <taxon>Pseudomonadota</taxon>
        <taxon>Alphaproteobacteria</taxon>
        <taxon>Parvularculales</taxon>
        <taxon>Parvularculaceae</taxon>
        <taxon>Parvularcula</taxon>
    </lineage>
</organism>
<protein>
    <recommendedName>
        <fullName evidence="4">Mercury resistance system transport protein MerF</fullName>
    </recommendedName>
</protein>
<keyword evidence="1" id="KW-1133">Transmembrane helix</keyword>
<keyword evidence="1" id="KW-0472">Membrane</keyword>
<keyword evidence="3" id="KW-1185">Reference proteome</keyword>
<sequence length="94" mass="10283">MFAYIVRSSHKAFTLMSKWTDRKLLITGLAGTVIAALCCFTPILVVLLGAVGLSAVLGWIDYVLLPALALFIALTVYAVWRRQKRPCSPDGNQS</sequence>
<feature type="transmembrane region" description="Helical" evidence="1">
    <location>
        <begin position="59"/>
        <end position="80"/>
    </location>
</feature>
<dbReference type="eggNOG" id="ENOG5032YSQ">
    <property type="taxonomic scope" value="Bacteria"/>
</dbReference>
<name>E0TF35_PARBH</name>
<dbReference type="GO" id="GO:0016020">
    <property type="term" value="C:membrane"/>
    <property type="evidence" value="ECO:0007669"/>
    <property type="project" value="InterPro"/>
</dbReference>
<reference evidence="3" key="1">
    <citation type="submission" date="2010-08" db="EMBL/GenBank/DDBJ databases">
        <title>Genome sequence of Parvularcula bermudensis HTCC2503.</title>
        <authorList>
            <person name="Kang D.-M."/>
            <person name="Oh H.-M."/>
            <person name="Cho J.-C."/>
        </authorList>
    </citation>
    <scope>NUCLEOTIDE SEQUENCE [LARGE SCALE GENOMIC DNA]</scope>
    <source>
        <strain evidence="3">ATCC BAA-594 / HTCC2503 / KCTC 12087</strain>
    </source>
</reference>
<dbReference type="InterPro" id="IPR021091">
    <property type="entry name" value="Mercury_ion_transport_MerF"/>
</dbReference>
<reference evidence="2 3" key="2">
    <citation type="journal article" date="2011" name="J. Bacteriol.">
        <title>Complete genome sequence of strain HTCC2503T of Parvularcula bermudensis, the type species of the order "Parvularculales" in the class Alphaproteobacteria.</title>
        <authorList>
            <person name="Oh H.M."/>
            <person name="Kang I."/>
            <person name="Vergin K.L."/>
            <person name="Kang D."/>
            <person name="Rhee K.H."/>
            <person name="Giovannoni S.J."/>
            <person name="Cho J.C."/>
        </authorList>
    </citation>
    <scope>NUCLEOTIDE SEQUENCE [LARGE SCALE GENOMIC DNA]</scope>
    <source>
        <strain evidence="3">ATCC BAA-594 / HTCC2503 / KCTC 12087</strain>
    </source>
</reference>
<dbReference type="Gene3D" id="1.10.287.910">
    <property type="entry name" value="bacterial mercury transporter, merf"/>
    <property type="match status" value="1"/>
</dbReference>
<gene>
    <name evidence="2" type="ordered locus">PB2503_12399</name>
</gene>
<dbReference type="HOGENOM" id="CLU_185260_0_0_5"/>
<accession>E0TF35</accession>
<feature type="transmembrane region" description="Helical" evidence="1">
    <location>
        <begin position="24"/>
        <end position="53"/>
    </location>
</feature>
<dbReference type="Proteomes" id="UP000001302">
    <property type="component" value="Chromosome"/>
</dbReference>
<dbReference type="AlphaFoldDB" id="E0TF35"/>
<evidence type="ECO:0000313" key="3">
    <source>
        <dbReference type="Proteomes" id="UP000001302"/>
    </source>
</evidence>
<keyword evidence="1" id="KW-0812">Transmembrane</keyword>